<keyword evidence="2" id="KW-1185">Reference proteome</keyword>
<sequence length="360" mass="42543">METTAVIIHGIDSLNKTIIFNSNMLYPRTFSELEFIKQLKQLEAVQFQLKQNNILGARIALFLLDSLADIISYYFICDCPYDLNITDEQMIKIKPNFLDRVKFIKEEFPWVVDEQQYQFIVELRRLRNDTFHEAKLREDEVIICLVKIYYQIIIEILKGATLYPADYEYYGISHDDLREDQKLLNYIESKGLLNDGLKDGYITYYELIEKVVSQYESEADQIYYQNINQILSNDLIRRIDILNEMIIYVIDSLRSSEIFYEELEKLLNDEPINQRDDTHIGESEKDIDDFIQNINPYIKNKYRKMGNISKKQIDGWKVQAKNLLNEQKIHDTLKKWGEIDRKLSIFSNIGVLFSAAKASK</sequence>
<accession>A0ABT4ZWF6</accession>
<reference evidence="1 2" key="1">
    <citation type="submission" date="2023-01" db="EMBL/GenBank/DDBJ databases">
        <title>Genomes from the Australian National Cyanobacteria Reference Collection.</title>
        <authorList>
            <person name="Willis A."/>
            <person name="Lee E.M.F."/>
        </authorList>
    </citation>
    <scope>NUCLEOTIDE SEQUENCE [LARGE SCALE GENOMIC DNA]</scope>
    <source>
        <strain evidence="1 2">CS-549</strain>
    </source>
</reference>
<dbReference type="RefSeq" id="WP_272110816.1">
    <property type="nucleotide sequence ID" value="NZ_JAQMTI010000262.1"/>
</dbReference>
<name>A0ABT4ZWF6_9CYAN</name>
<protein>
    <recommendedName>
        <fullName evidence="3">Apea-like HEPN domain-containing protein</fullName>
    </recommendedName>
</protein>
<dbReference type="Proteomes" id="UP001211711">
    <property type="component" value="Unassembled WGS sequence"/>
</dbReference>
<dbReference type="EMBL" id="JAQMTI010000262">
    <property type="protein sequence ID" value="MDB9443751.1"/>
    <property type="molecule type" value="Genomic_DNA"/>
</dbReference>
<evidence type="ECO:0000313" key="2">
    <source>
        <dbReference type="Proteomes" id="UP001211711"/>
    </source>
</evidence>
<evidence type="ECO:0008006" key="3">
    <source>
        <dbReference type="Google" id="ProtNLM"/>
    </source>
</evidence>
<comment type="caution">
    <text evidence="1">The sequence shown here is derived from an EMBL/GenBank/DDBJ whole genome shotgun (WGS) entry which is preliminary data.</text>
</comment>
<evidence type="ECO:0000313" key="1">
    <source>
        <dbReference type="EMBL" id="MDB9443751.1"/>
    </source>
</evidence>
<gene>
    <name evidence="1" type="ORF">PN497_20705</name>
</gene>
<organism evidence="1 2">
    <name type="scientific">Sphaerospermopsis kisseleviana CS-549</name>
    <dbReference type="NCBI Taxonomy" id="3021783"/>
    <lineage>
        <taxon>Bacteria</taxon>
        <taxon>Bacillati</taxon>
        <taxon>Cyanobacteriota</taxon>
        <taxon>Cyanophyceae</taxon>
        <taxon>Nostocales</taxon>
        <taxon>Aphanizomenonaceae</taxon>
        <taxon>Sphaerospermopsis</taxon>
        <taxon>Sphaerospermopsis kisseleviana</taxon>
    </lineage>
</organism>
<proteinExistence type="predicted"/>